<reference evidence="2" key="2">
    <citation type="submission" date="2015-01" db="EMBL/GenBank/DDBJ databases">
        <title>Evolutionary Origins and Diversification of the Mycorrhizal Mutualists.</title>
        <authorList>
            <consortium name="DOE Joint Genome Institute"/>
            <consortium name="Mycorrhizal Genomics Consortium"/>
            <person name="Kohler A."/>
            <person name="Kuo A."/>
            <person name="Nagy L.G."/>
            <person name="Floudas D."/>
            <person name="Copeland A."/>
            <person name="Barry K.W."/>
            <person name="Cichocki N."/>
            <person name="Veneault-Fourrey C."/>
            <person name="LaButti K."/>
            <person name="Lindquist E.A."/>
            <person name="Lipzen A."/>
            <person name="Lundell T."/>
            <person name="Morin E."/>
            <person name="Murat C."/>
            <person name="Riley R."/>
            <person name="Ohm R."/>
            <person name="Sun H."/>
            <person name="Tunlid A."/>
            <person name="Henrissat B."/>
            <person name="Grigoriev I.V."/>
            <person name="Hibbett D.S."/>
            <person name="Martin F."/>
        </authorList>
    </citation>
    <scope>NUCLEOTIDE SEQUENCE [LARGE SCALE GENOMIC DNA]</scope>
    <source>
        <strain evidence="2">h7</strain>
    </source>
</reference>
<dbReference type="HOGENOM" id="CLU_1310281_0_0_1"/>
<gene>
    <name evidence="1" type="ORF">M413DRAFT_404513</name>
</gene>
<proteinExistence type="predicted"/>
<protein>
    <submittedName>
        <fullName evidence="1">Uncharacterized protein</fullName>
    </submittedName>
</protein>
<accession>A0A0C2X9R4</accession>
<dbReference type="AlphaFoldDB" id="A0A0C2X9R4"/>
<organism evidence="1 2">
    <name type="scientific">Hebeloma cylindrosporum</name>
    <dbReference type="NCBI Taxonomy" id="76867"/>
    <lineage>
        <taxon>Eukaryota</taxon>
        <taxon>Fungi</taxon>
        <taxon>Dikarya</taxon>
        <taxon>Basidiomycota</taxon>
        <taxon>Agaricomycotina</taxon>
        <taxon>Agaricomycetes</taxon>
        <taxon>Agaricomycetidae</taxon>
        <taxon>Agaricales</taxon>
        <taxon>Agaricineae</taxon>
        <taxon>Hymenogastraceae</taxon>
        <taxon>Hebeloma</taxon>
    </lineage>
</organism>
<dbReference type="OrthoDB" id="3071123at2759"/>
<dbReference type="EMBL" id="KN831858">
    <property type="protein sequence ID" value="KIM34773.1"/>
    <property type="molecule type" value="Genomic_DNA"/>
</dbReference>
<name>A0A0C2X9R4_HEBCY</name>
<reference evidence="1 2" key="1">
    <citation type="submission" date="2014-04" db="EMBL/GenBank/DDBJ databases">
        <authorList>
            <consortium name="DOE Joint Genome Institute"/>
            <person name="Kuo A."/>
            <person name="Gay G."/>
            <person name="Dore J."/>
            <person name="Kohler A."/>
            <person name="Nagy L.G."/>
            <person name="Floudas D."/>
            <person name="Copeland A."/>
            <person name="Barry K.W."/>
            <person name="Cichocki N."/>
            <person name="Veneault-Fourrey C."/>
            <person name="LaButti K."/>
            <person name="Lindquist E.A."/>
            <person name="Lipzen A."/>
            <person name="Lundell T."/>
            <person name="Morin E."/>
            <person name="Murat C."/>
            <person name="Sun H."/>
            <person name="Tunlid A."/>
            <person name="Henrissat B."/>
            <person name="Grigoriev I.V."/>
            <person name="Hibbett D.S."/>
            <person name="Martin F."/>
            <person name="Nordberg H.P."/>
            <person name="Cantor M.N."/>
            <person name="Hua S.X."/>
        </authorList>
    </citation>
    <scope>NUCLEOTIDE SEQUENCE [LARGE SCALE GENOMIC DNA]</scope>
    <source>
        <strain evidence="2">h7</strain>
    </source>
</reference>
<sequence length="210" mass="23704">MTKYLRKMGLGIFKAPEFRIAYDPVVILNGIYVTALTGSVDYAIISNENIRKCKVPALKAFWLNKKPEGVEELLQSFSGFGIQITMLEAKRKKFIESESLTDCIPQVAAECIAAMKLCGASAMRWCLSTGTKWIFGVVCHEKWAEGEYRIHTIAPMEFDLDDVSKSAHVDAVQYIFWRLLCWSIVPVSEIIETVFKTVISSGYQGTRRET</sequence>
<evidence type="ECO:0000313" key="1">
    <source>
        <dbReference type="EMBL" id="KIM34773.1"/>
    </source>
</evidence>
<keyword evidence="2" id="KW-1185">Reference proteome</keyword>
<evidence type="ECO:0000313" key="2">
    <source>
        <dbReference type="Proteomes" id="UP000053424"/>
    </source>
</evidence>
<dbReference type="Proteomes" id="UP000053424">
    <property type="component" value="Unassembled WGS sequence"/>
</dbReference>